<name>A0A4W3I1C1_CALMI</name>
<evidence type="ECO:0000313" key="1">
    <source>
        <dbReference type="Ensembl" id="ENSCMIP00000020962.1"/>
    </source>
</evidence>
<evidence type="ECO:0000313" key="2">
    <source>
        <dbReference type="Proteomes" id="UP000314986"/>
    </source>
</evidence>
<reference evidence="2" key="3">
    <citation type="journal article" date="2014" name="Nature">
        <title>Elephant shark genome provides unique insights into gnathostome evolution.</title>
        <authorList>
            <consortium name="International Elephant Shark Genome Sequencing Consortium"/>
            <person name="Venkatesh B."/>
            <person name="Lee A.P."/>
            <person name="Ravi V."/>
            <person name="Maurya A.K."/>
            <person name="Lian M.M."/>
            <person name="Swann J.B."/>
            <person name="Ohta Y."/>
            <person name="Flajnik M.F."/>
            <person name="Sutoh Y."/>
            <person name="Kasahara M."/>
            <person name="Hoon S."/>
            <person name="Gangu V."/>
            <person name="Roy S.W."/>
            <person name="Irimia M."/>
            <person name="Korzh V."/>
            <person name="Kondrychyn I."/>
            <person name="Lim Z.W."/>
            <person name="Tay B.H."/>
            <person name="Tohari S."/>
            <person name="Kong K.W."/>
            <person name="Ho S."/>
            <person name="Lorente-Galdos B."/>
            <person name="Quilez J."/>
            <person name="Marques-Bonet T."/>
            <person name="Raney B.J."/>
            <person name="Ingham P.W."/>
            <person name="Tay A."/>
            <person name="Hillier L.W."/>
            <person name="Minx P."/>
            <person name="Boehm T."/>
            <person name="Wilson R.K."/>
            <person name="Brenner S."/>
            <person name="Warren W.C."/>
        </authorList>
    </citation>
    <scope>NUCLEOTIDE SEQUENCE [LARGE SCALE GENOMIC DNA]</scope>
</reference>
<reference evidence="1" key="5">
    <citation type="submission" date="2025-09" db="UniProtKB">
        <authorList>
            <consortium name="Ensembl"/>
        </authorList>
    </citation>
    <scope>IDENTIFICATION</scope>
</reference>
<dbReference type="Proteomes" id="UP000314986">
    <property type="component" value="Unassembled WGS sequence"/>
</dbReference>
<dbReference type="InParanoid" id="A0A4W3I1C1"/>
<reference evidence="1" key="4">
    <citation type="submission" date="2025-08" db="UniProtKB">
        <authorList>
            <consortium name="Ensembl"/>
        </authorList>
    </citation>
    <scope>IDENTIFICATION</scope>
</reference>
<proteinExistence type="predicted"/>
<sequence length="69" mass="7675">LNNVMISQTKVILYLEKSQSINSMLKCGHNTRNSLLRNDGSVVNAGDEKYLKARRLVNVTTIAILSLDV</sequence>
<reference evidence="2" key="2">
    <citation type="journal article" date="2007" name="PLoS Biol.">
        <title>Survey sequencing and comparative analysis of the elephant shark (Callorhinchus milii) genome.</title>
        <authorList>
            <person name="Venkatesh B."/>
            <person name="Kirkness E.F."/>
            <person name="Loh Y.H."/>
            <person name="Halpern A.L."/>
            <person name="Lee A.P."/>
            <person name="Johnson J."/>
            <person name="Dandona N."/>
            <person name="Viswanathan L.D."/>
            <person name="Tay A."/>
            <person name="Venter J.C."/>
            <person name="Strausberg R.L."/>
            <person name="Brenner S."/>
        </authorList>
    </citation>
    <scope>NUCLEOTIDE SEQUENCE [LARGE SCALE GENOMIC DNA]</scope>
</reference>
<reference evidence="2" key="1">
    <citation type="journal article" date="2006" name="Science">
        <title>Ancient noncoding elements conserved in the human genome.</title>
        <authorList>
            <person name="Venkatesh B."/>
            <person name="Kirkness E.F."/>
            <person name="Loh Y.H."/>
            <person name="Halpern A.L."/>
            <person name="Lee A.P."/>
            <person name="Johnson J."/>
            <person name="Dandona N."/>
            <person name="Viswanathan L.D."/>
            <person name="Tay A."/>
            <person name="Venter J.C."/>
            <person name="Strausberg R.L."/>
            <person name="Brenner S."/>
        </authorList>
    </citation>
    <scope>NUCLEOTIDE SEQUENCE [LARGE SCALE GENOMIC DNA]</scope>
</reference>
<keyword evidence="2" id="KW-1185">Reference proteome</keyword>
<organism evidence="1 2">
    <name type="scientific">Callorhinchus milii</name>
    <name type="common">Ghost shark</name>
    <dbReference type="NCBI Taxonomy" id="7868"/>
    <lineage>
        <taxon>Eukaryota</taxon>
        <taxon>Metazoa</taxon>
        <taxon>Chordata</taxon>
        <taxon>Craniata</taxon>
        <taxon>Vertebrata</taxon>
        <taxon>Chondrichthyes</taxon>
        <taxon>Holocephali</taxon>
        <taxon>Chimaeriformes</taxon>
        <taxon>Callorhinchidae</taxon>
        <taxon>Callorhinchus</taxon>
    </lineage>
</organism>
<protein>
    <submittedName>
        <fullName evidence="1">Uncharacterized protein</fullName>
    </submittedName>
</protein>
<dbReference type="Ensembl" id="ENSCMIT00000021345.1">
    <property type="protein sequence ID" value="ENSCMIP00000020962.1"/>
    <property type="gene ID" value="ENSCMIG00000009628.1"/>
</dbReference>
<accession>A0A4W3I1C1</accession>
<dbReference type="AlphaFoldDB" id="A0A4W3I1C1"/>